<dbReference type="SUPFAM" id="SSF55729">
    <property type="entry name" value="Acyl-CoA N-acyltransferases (Nat)"/>
    <property type="match status" value="1"/>
</dbReference>
<dbReference type="PANTHER" id="PTHR43420">
    <property type="entry name" value="ACETYLTRANSFERASE"/>
    <property type="match status" value="1"/>
</dbReference>
<name>A0A5Q0TJK1_9VIBR</name>
<accession>A0A5Q0TJK1</accession>
<proteinExistence type="predicted"/>
<dbReference type="CDD" id="cd04301">
    <property type="entry name" value="NAT_SF"/>
    <property type="match status" value="1"/>
</dbReference>
<organism evidence="4 5">
    <name type="scientific">Vibrio algicola</name>
    <dbReference type="NCBI Taxonomy" id="2662262"/>
    <lineage>
        <taxon>Bacteria</taxon>
        <taxon>Pseudomonadati</taxon>
        <taxon>Pseudomonadota</taxon>
        <taxon>Gammaproteobacteria</taxon>
        <taxon>Vibrionales</taxon>
        <taxon>Vibrionaceae</taxon>
        <taxon>Vibrio</taxon>
    </lineage>
</organism>
<feature type="domain" description="N-acetyltransferase" evidence="3">
    <location>
        <begin position="1"/>
        <end position="164"/>
    </location>
</feature>
<protein>
    <submittedName>
        <fullName evidence="4">GNAT family N-acetyltransferase</fullName>
    </submittedName>
</protein>
<keyword evidence="2" id="KW-0012">Acyltransferase</keyword>
<dbReference type="InterPro" id="IPR016181">
    <property type="entry name" value="Acyl_CoA_acyltransferase"/>
</dbReference>
<dbReference type="Pfam" id="PF00583">
    <property type="entry name" value="Acetyltransf_1"/>
    <property type="match status" value="1"/>
</dbReference>
<keyword evidence="1 4" id="KW-0808">Transferase</keyword>
<evidence type="ECO:0000313" key="4">
    <source>
        <dbReference type="EMBL" id="QGA66215.1"/>
    </source>
</evidence>
<dbReference type="InterPro" id="IPR050680">
    <property type="entry name" value="YpeA/RimI_acetyltransf"/>
</dbReference>
<evidence type="ECO:0000256" key="1">
    <source>
        <dbReference type="ARBA" id="ARBA00022679"/>
    </source>
</evidence>
<dbReference type="AlphaFoldDB" id="A0A5Q0TJK1"/>
<dbReference type="PANTHER" id="PTHR43420:SF12">
    <property type="entry name" value="N-ACETYLTRANSFERASE DOMAIN-CONTAINING PROTEIN"/>
    <property type="match status" value="1"/>
</dbReference>
<evidence type="ECO:0000256" key="2">
    <source>
        <dbReference type="ARBA" id="ARBA00023315"/>
    </source>
</evidence>
<keyword evidence="5" id="KW-1185">Reference proteome</keyword>
<dbReference type="EMBL" id="CP045700">
    <property type="protein sequence ID" value="QGA66215.1"/>
    <property type="molecule type" value="Genomic_DNA"/>
</dbReference>
<dbReference type="GO" id="GO:0016747">
    <property type="term" value="F:acyltransferase activity, transferring groups other than amino-acyl groups"/>
    <property type="evidence" value="ECO:0007669"/>
    <property type="project" value="InterPro"/>
</dbReference>
<sequence>MQIREAEFTDYTQIAQLHASNWQQVYAGILDDDYLQNQLLDERKAIWQTRLTHPSLNQGILLIEQDDQLCGFVCLYGNHSFELGTMIDNLHVAKDYRGKGIGKQLLAEAATWANKHFSDIGLYLEVIEKNYAAKGFYHSIGGTHAGDPMWNAPDGSQVLCQTYTWASPKHLQQFV</sequence>
<gene>
    <name evidence="4" type="ORF">GFB47_12255</name>
</gene>
<dbReference type="PROSITE" id="PS51186">
    <property type="entry name" value="GNAT"/>
    <property type="match status" value="1"/>
</dbReference>
<dbReference type="InterPro" id="IPR000182">
    <property type="entry name" value="GNAT_dom"/>
</dbReference>
<evidence type="ECO:0000313" key="5">
    <source>
        <dbReference type="Proteomes" id="UP000348942"/>
    </source>
</evidence>
<dbReference type="Proteomes" id="UP000348942">
    <property type="component" value="Chromosome 2"/>
</dbReference>
<dbReference type="RefSeq" id="WP_153448350.1">
    <property type="nucleotide sequence ID" value="NZ_CP045700.1"/>
</dbReference>
<reference evidence="4 5" key="1">
    <citation type="submission" date="2019-10" db="EMBL/GenBank/DDBJ databases">
        <title>Vibrio sp. nov., isolated from Coralline algae surface.</title>
        <authorList>
            <person name="Geng Y."/>
            <person name="Zhang X."/>
        </authorList>
    </citation>
    <scope>NUCLEOTIDE SEQUENCE [LARGE SCALE GENOMIC DNA]</scope>
    <source>
        <strain evidence="4 5">SM1977</strain>
    </source>
</reference>
<evidence type="ECO:0000259" key="3">
    <source>
        <dbReference type="PROSITE" id="PS51186"/>
    </source>
</evidence>
<dbReference type="Gene3D" id="3.40.630.30">
    <property type="match status" value="1"/>
</dbReference>